<evidence type="ECO:0000313" key="2">
    <source>
        <dbReference type="EMBL" id="BBE35643.1"/>
    </source>
</evidence>
<organism evidence="2 3">
    <name type="scientific">Sphingosinicella microcystinivorans</name>
    <dbReference type="NCBI Taxonomy" id="335406"/>
    <lineage>
        <taxon>Bacteria</taxon>
        <taxon>Pseudomonadati</taxon>
        <taxon>Pseudomonadota</taxon>
        <taxon>Alphaproteobacteria</taxon>
        <taxon>Sphingomonadales</taxon>
        <taxon>Sphingosinicellaceae</taxon>
        <taxon>Sphingosinicella</taxon>
    </lineage>
</organism>
<gene>
    <name evidence="2" type="ORF">SmB9_33010</name>
</gene>
<name>A0AAD1D911_SPHMI</name>
<dbReference type="Proteomes" id="UP000275727">
    <property type="component" value="Chromosome"/>
</dbReference>
<dbReference type="EMBL" id="AP018711">
    <property type="protein sequence ID" value="BBE35643.1"/>
    <property type="molecule type" value="Genomic_DNA"/>
</dbReference>
<protein>
    <recommendedName>
        <fullName evidence="4">DDE family transposase</fullName>
    </recommendedName>
</protein>
<evidence type="ECO:0000256" key="1">
    <source>
        <dbReference type="SAM" id="MobiDB-lite"/>
    </source>
</evidence>
<feature type="region of interest" description="Disordered" evidence="1">
    <location>
        <begin position="10"/>
        <end position="63"/>
    </location>
</feature>
<reference evidence="2 3" key="1">
    <citation type="submission" date="2018-06" db="EMBL/GenBank/DDBJ databases">
        <title>Complete Genome Sequence of the Microcystin-Degrading Bacterium Sphingosinicella microcystinivorans Strain B-9.</title>
        <authorList>
            <person name="Jin H."/>
            <person name="Nishizawa T."/>
            <person name="Guo Y."/>
            <person name="Nishizawa A."/>
            <person name="Park H."/>
            <person name="Kato H."/>
            <person name="Tsuji K."/>
            <person name="Harada K."/>
        </authorList>
    </citation>
    <scope>NUCLEOTIDE SEQUENCE [LARGE SCALE GENOMIC DNA]</scope>
    <source>
        <strain evidence="2 3">B9</strain>
    </source>
</reference>
<evidence type="ECO:0000313" key="3">
    <source>
        <dbReference type="Proteomes" id="UP000275727"/>
    </source>
</evidence>
<dbReference type="AlphaFoldDB" id="A0AAD1D911"/>
<accession>A0AAD1D911</accession>
<dbReference type="KEGG" id="smic:SmB9_33010"/>
<feature type="compositionally biased region" description="Basic and acidic residues" evidence="1">
    <location>
        <begin position="52"/>
        <end position="61"/>
    </location>
</feature>
<sequence>MDGTLIEAWASTKSFRRKDGSDDDPEGPGRNATRNFHKERRSNETHASTTDPEARLYKKGDGQPARLRHIGHVMMENRNGLRYARRPAIQ</sequence>
<proteinExistence type="predicted"/>
<evidence type="ECO:0008006" key="4">
    <source>
        <dbReference type="Google" id="ProtNLM"/>
    </source>
</evidence>